<dbReference type="Proteomes" id="UP000091956">
    <property type="component" value="Unassembled WGS sequence"/>
</dbReference>
<feature type="domain" description="Chitin-binding type-1" evidence="10">
    <location>
        <begin position="74"/>
        <end position="115"/>
    </location>
</feature>
<dbReference type="OrthoDB" id="407355at2759"/>
<dbReference type="GO" id="GO:0046872">
    <property type="term" value="F:metal ion binding"/>
    <property type="evidence" value="ECO:0007669"/>
    <property type="project" value="UniProtKB-KW"/>
</dbReference>
<feature type="domain" description="NodB homology" evidence="11">
    <location>
        <begin position="161"/>
        <end position="358"/>
    </location>
</feature>
<accession>A0A1B8GA43</accession>
<keyword evidence="3" id="KW-0479">Metal-binding</keyword>
<evidence type="ECO:0000256" key="8">
    <source>
        <dbReference type="PROSITE-ProRule" id="PRU00261"/>
    </source>
</evidence>
<dbReference type="InterPro" id="IPR011330">
    <property type="entry name" value="Glyco_hydro/deAcase_b/a-brl"/>
</dbReference>
<protein>
    <recommendedName>
        <fullName evidence="14">NodB homology domain-containing protein</fullName>
    </recommendedName>
</protein>
<dbReference type="PROSITE" id="PS51677">
    <property type="entry name" value="NODB"/>
    <property type="match status" value="1"/>
</dbReference>
<evidence type="ECO:0000256" key="3">
    <source>
        <dbReference type="ARBA" id="ARBA00022723"/>
    </source>
</evidence>
<dbReference type="CDD" id="cd00035">
    <property type="entry name" value="ChtBD1"/>
    <property type="match status" value="1"/>
</dbReference>
<gene>
    <name evidence="12" type="ORF">VE01_09694</name>
</gene>
<evidence type="ECO:0000313" key="13">
    <source>
        <dbReference type="Proteomes" id="UP000091956"/>
    </source>
</evidence>
<dbReference type="GO" id="GO:0008061">
    <property type="term" value="F:chitin binding"/>
    <property type="evidence" value="ECO:0007669"/>
    <property type="project" value="UniProtKB-UniRule"/>
</dbReference>
<evidence type="ECO:0000256" key="6">
    <source>
        <dbReference type="ARBA" id="ARBA00023277"/>
    </source>
</evidence>
<dbReference type="PROSITE" id="PS00026">
    <property type="entry name" value="CHIT_BIND_I_1"/>
    <property type="match status" value="1"/>
</dbReference>
<keyword evidence="7" id="KW-0170">Cobalt</keyword>
<dbReference type="EMBL" id="KV460263">
    <property type="protein sequence ID" value="OBT92691.1"/>
    <property type="molecule type" value="Genomic_DNA"/>
</dbReference>
<dbReference type="CDD" id="cd10951">
    <property type="entry name" value="CE4_ClCDA_like"/>
    <property type="match status" value="1"/>
</dbReference>
<keyword evidence="4 9" id="KW-0732">Signal</keyword>
<dbReference type="STRING" id="342668.A0A1B8GA43"/>
<feature type="disulfide bond" evidence="8">
    <location>
        <begin position="84"/>
        <end position="96"/>
    </location>
</feature>
<evidence type="ECO:0000256" key="7">
    <source>
        <dbReference type="ARBA" id="ARBA00023285"/>
    </source>
</evidence>
<dbReference type="RefSeq" id="XP_018126424.1">
    <property type="nucleotide sequence ID" value="XM_018279106.2"/>
</dbReference>
<dbReference type="PROSITE" id="PS50941">
    <property type="entry name" value="CHIT_BIND_I_2"/>
    <property type="match status" value="1"/>
</dbReference>
<keyword evidence="13" id="KW-1185">Reference proteome</keyword>
<dbReference type="GeneID" id="28843080"/>
<evidence type="ECO:0000259" key="11">
    <source>
        <dbReference type="PROSITE" id="PS51677"/>
    </source>
</evidence>
<dbReference type="InterPro" id="IPR018371">
    <property type="entry name" value="Chitin-binding_1_CS"/>
</dbReference>
<keyword evidence="2 8" id="KW-0147">Chitin-binding</keyword>
<comment type="cofactor">
    <cofactor evidence="1">
        <name>Co(2+)</name>
        <dbReference type="ChEBI" id="CHEBI:48828"/>
    </cofactor>
</comment>
<dbReference type="PANTHER" id="PTHR46471:SF2">
    <property type="entry name" value="CHITIN DEACETYLASE-RELATED"/>
    <property type="match status" value="1"/>
</dbReference>
<evidence type="ECO:0000256" key="1">
    <source>
        <dbReference type="ARBA" id="ARBA00001941"/>
    </source>
</evidence>
<evidence type="ECO:0000313" key="12">
    <source>
        <dbReference type="EMBL" id="OBT92691.1"/>
    </source>
</evidence>
<keyword evidence="5" id="KW-0378">Hydrolase</keyword>
<dbReference type="AlphaFoldDB" id="A0A1B8GA43"/>
<feature type="disulfide bond" evidence="8">
    <location>
        <begin position="89"/>
        <end position="103"/>
    </location>
</feature>
<dbReference type="InterPro" id="IPR001002">
    <property type="entry name" value="Chitin-bd_1"/>
</dbReference>
<dbReference type="Gene3D" id="3.30.60.10">
    <property type="entry name" value="Endochitinase-like"/>
    <property type="match status" value="1"/>
</dbReference>
<dbReference type="InterPro" id="IPR036861">
    <property type="entry name" value="Endochitinase-like_sf"/>
</dbReference>
<keyword evidence="6" id="KW-0119">Carbohydrate metabolism</keyword>
<organism evidence="12 13">
    <name type="scientific">Pseudogymnoascus verrucosus</name>
    <dbReference type="NCBI Taxonomy" id="342668"/>
    <lineage>
        <taxon>Eukaryota</taxon>
        <taxon>Fungi</taxon>
        <taxon>Dikarya</taxon>
        <taxon>Ascomycota</taxon>
        <taxon>Pezizomycotina</taxon>
        <taxon>Leotiomycetes</taxon>
        <taxon>Thelebolales</taxon>
        <taxon>Thelebolaceae</taxon>
        <taxon>Pseudogymnoascus</taxon>
    </lineage>
</organism>
<dbReference type="GO" id="GO:0005975">
    <property type="term" value="P:carbohydrate metabolic process"/>
    <property type="evidence" value="ECO:0007669"/>
    <property type="project" value="InterPro"/>
</dbReference>
<comment type="caution">
    <text evidence="8">Lacks conserved residue(s) required for the propagation of feature annotation.</text>
</comment>
<evidence type="ECO:0000259" key="10">
    <source>
        <dbReference type="PROSITE" id="PS50941"/>
    </source>
</evidence>
<feature type="signal peptide" evidence="9">
    <location>
        <begin position="1"/>
        <end position="22"/>
    </location>
</feature>
<keyword evidence="8" id="KW-1015">Disulfide bond</keyword>
<dbReference type="Pfam" id="PF01522">
    <property type="entry name" value="Polysacc_deac_1"/>
    <property type="match status" value="1"/>
</dbReference>
<dbReference type="SMART" id="SM00270">
    <property type="entry name" value="ChtBD1"/>
    <property type="match status" value="1"/>
</dbReference>
<evidence type="ECO:0000256" key="2">
    <source>
        <dbReference type="ARBA" id="ARBA00022669"/>
    </source>
</evidence>
<evidence type="ECO:0000256" key="4">
    <source>
        <dbReference type="ARBA" id="ARBA00022729"/>
    </source>
</evidence>
<evidence type="ECO:0000256" key="5">
    <source>
        <dbReference type="ARBA" id="ARBA00022801"/>
    </source>
</evidence>
<reference evidence="12 13" key="1">
    <citation type="submission" date="2016-03" db="EMBL/GenBank/DDBJ databases">
        <title>Comparative genomics of Pseudogymnoascus destructans, the fungus causing white-nose syndrome of bats.</title>
        <authorList>
            <person name="Palmer J.M."/>
            <person name="Drees K.P."/>
            <person name="Foster J.T."/>
            <person name="Lindner D.L."/>
        </authorList>
    </citation>
    <scope>NUCLEOTIDE SEQUENCE [LARGE SCALE GENOMIC DNA]</scope>
    <source>
        <strain evidence="12 13">UAMH 10579</strain>
    </source>
</reference>
<reference evidence="13" key="2">
    <citation type="journal article" date="2018" name="Nat. Commun.">
        <title>Extreme sensitivity to ultraviolet light in the fungal pathogen causing white-nose syndrome of bats.</title>
        <authorList>
            <person name="Palmer J.M."/>
            <person name="Drees K.P."/>
            <person name="Foster J.T."/>
            <person name="Lindner D.L."/>
        </authorList>
    </citation>
    <scope>NUCLEOTIDE SEQUENCE [LARGE SCALE GENOMIC DNA]</scope>
    <source>
        <strain evidence="13">UAMH 10579</strain>
    </source>
</reference>
<dbReference type="PANTHER" id="PTHR46471">
    <property type="entry name" value="CHITIN DEACETYLASE"/>
    <property type="match status" value="1"/>
</dbReference>
<dbReference type="SUPFAM" id="SSF57016">
    <property type="entry name" value="Plant lectins/antimicrobial peptides"/>
    <property type="match status" value="1"/>
</dbReference>
<evidence type="ECO:0000256" key="9">
    <source>
        <dbReference type="SAM" id="SignalP"/>
    </source>
</evidence>
<dbReference type="InterPro" id="IPR002509">
    <property type="entry name" value="NODB_dom"/>
</dbReference>
<dbReference type="Gene3D" id="3.20.20.370">
    <property type="entry name" value="Glycoside hydrolase/deacetylase"/>
    <property type="match status" value="1"/>
</dbReference>
<sequence>MHPVIILLAAIAVAALPRNVDHIEPNETIDSNPGTGYNNTWEASNKSTVSNGTLTSQRNRVIVNMHMATVGFDYGRCGSGFGSCKTGSCCSDYGYCGIQEPYCGDRNSTKFQNSGALYPPHTNANIYKRSTGPTTSIIPRRKVGSVPYAGSGEIRHCTEMGTVALTFDDGPSAYTDDLLDLLDEYGAKATFFITGNNNGVHEIDDCSTGYPAIIKRMYDSGHQIASHTWGHPDLSGVDEEEFDRQMYRNEMAVRNILGIIPTYMRPPYISCDYNCAEKLDDMGYHNIYFDVDTVDYWNNDAELIHNSMNNVDAAIAARGEDPSQGSFLILQHDIHYHSVYSLTEYILAAMAEAGYGTSVTVGTCLGDPRRNWYRDAQPATVEC</sequence>
<name>A0A1B8GA43_9PEZI</name>
<evidence type="ECO:0008006" key="14">
    <source>
        <dbReference type="Google" id="ProtNLM"/>
    </source>
</evidence>
<feature type="chain" id="PRO_5008608367" description="NodB homology domain-containing protein" evidence="9">
    <location>
        <begin position="23"/>
        <end position="383"/>
    </location>
</feature>
<proteinExistence type="predicted"/>
<dbReference type="GO" id="GO:0016810">
    <property type="term" value="F:hydrolase activity, acting on carbon-nitrogen (but not peptide) bonds"/>
    <property type="evidence" value="ECO:0007669"/>
    <property type="project" value="InterPro"/>
</dbReference>
<dbReference type="SUPFAM" id="SSF88713">
    <property type="entry name" value="Glycoside hydrolase/deacetylase"/>
    <property type="match status" value="1"/>
</dbReference>